<proteinExistence type="predicted"/>
<sequence length="139" mass="16562">RDVYPLHFEFHEFVDGKWRISRTDNIRYIAPMEKETSLDFQTYEELAYRLSNLGKFDKSIEWAEKAQKHCEKEKNYLEAASMARFIAVQYRHQGIFCKTLANYALAEIFILKVEKETPKSMLTKWRIKAGRVLVEYSLI</sequence>
<dbReference type="AlphaFoldDB" id="X1D045"/>
<reference evidence="1" key="1">
    <citation type="journal article" date="2014" name="Front. Microbiol.">
        <title>High frequency of phylogenetically diverse reductive dehalogenase-homologous genes in deep subseafloor sedimentary metagenomes.</title>
        <authorList>
            <person name="Kawai M."/>
            <person name="Futagami T."/>
            <person name="Toyoda A."/>
            <person name="Takaki Y."/>
            <person name="Nishi S."/>
            <person name="Hori S."/>
            <person name="Arai W."/>
            <person name="Tsubouchi T."/>
            <person name="Morono Y."/>
            <person name="Uchiyama I."/>
            <person name="Ito T."/>
            <person name="Fujiyama A."/>
            <person name="Inagaki F."/>
            <person name="Takami H."/>
        </authorList>
    </citation>
    <scope>NUCLEOTIDE SEQUENCE</scope>
    <source>
        <strain evidence="1">Expedition CK06-06</strain>
    </source>
</reference>
<protein>
    <submittedName>
        <fullName evidence="1">Uncharacterized protein</fullName>
    </submittedName>
</protein>
<comment type="caution">
    <text evidence="1">The sequence shown here is derived from an EMBL/GenBank/DDBJ whole genome shotgun (WGS) entry which is preliminary data.</text>
</comment>
<organism evidence="1">
    <name type="scientific">marine sediment metagenome</name>
    <dbReference type="NCBI Taxonomy" id="412755"/>
    <lineage>
        <taxon>unclassified sequences</taxon>
        <taxon>metagenomes</taxon>
        <taxon>ecological metagenomes</taxon>
    </lineage>
</organism>
<dbReference type="InterPro" id="IPR011990">
    <property type="entry name" value="TPR-like_helical_dom_sf"/>
</dbReference>
<dbReference type="EMBL" id="BART01038105">
    <property type="protein sequence ID" value="GAH14186.1"/>
    <property type="molecule type" value="Genomic_DNA"/>
</dbReference>
<dbReference type="Gene3D" id="1.25.40.10">
    <property type="entry name" value="Tetratricopeptide repeat domain"/>
    <property type="match status" value="1"/>
</dbReference>
<feature type="non-terminal residue" evidence="1">
    <location>
        <position position="139"/>
    </location>
</feature>
<name>X1D045_9ZZZZ</name>
<dbReference type="SUPFAM" id="SSF48452">
    <property type="entry name" value="TPR-like"/>
    <property type="match status" value="1"/>
</dbReference>
<evidence type="ECO:0000313" key="1">
    <source>
        <dbReference type="EMBL" id="GAH14186.1"/>
    </source>
</evidence>
<gene>
    <name evidence="1" type="ORF">S01H4_63390</name>
</gene>
<feature type="non-terminal residue" evidence="1">
    <location>
        <position position="1"/>
    </location>
</feature>
<accession>X1D045</accession>